<evidence type="ECO:0000313" key="2">
    <source>
        <dbReference type="Proteomes" id="UP000694853"/>
    </source>
</evidence>
<evidence type="ECO:0000259" key="1">
    <source>
        <dbReference type="Pfam" id="PF24626"/>
    </source>
</evidence>
<dbReference type="Pfam" id="PF24626">
    <property type="entry name" value="SH3_Tf2-1"/>
    <property type="match status" value="1"/>
</dbReference>
<dbReference type="PANTHER" id="PTHR46148">
    <property type="entry name" value="CHROMO DOMAIN-CONTAINING PROTEIN"/>
    <property type="match status" value="1"/>
</dbReference>
<dbReference type="PANTHER" id="PTHR46148:SF60">
    <property type="entry name" value="CHROMO DOMAIN-CONTAINING PROTEIN"/>
    <property type="match status" value="1"/>
</dbReference>
<dbReference type="OrthoDB" id="1939135at2759"/>
<accession>A0A8B8LQQ2</accession>
<dbReference type="AlphaFoldDB" id="A0A8B8LQQ2"/>
<reference evidence="2" key="1">
    <citation type="journal article" date="2019" name="Toxins">
        <title>Detection of Abrin-Like and Prepropulchellin-Like Toxin Genes and Transcripts Using Whole Genome Sequencing and Full-Length Transcript Sequencing of Abrus precatorius.</title>
        <authorList>
            <person name="Hovde B.T."/>
            <person name="Daligault H.E."/>
            <person name="Hanschen E.R."/>
            <person name="Kunde Y.A."/>
            <person name="Johnson M.B."/>
            <person name="Starkenburg S.R."/>
            <person name="Johnson S.L."/>
        </authorList>
    </citation>
    <scope>NUCLEOTIDE SEQUENCE [LARGE SCALE GENOMIC DNA]</scope>
</reference>
<proteinExistence type="predicted"/>
<sequence length="174" mass="20367">MTTIHNDFLVYVRDVQQGDVFLQDMMRQKDERKDLHFHCDENEVSPVTGVGRALKSRKLSPKFIGLFEVLNRISPATYRIALLLNLSNLHPVFHMSQLRQYVPDPPHVIDPDPVQVRKDLLYDLYPVRISDHRVKQLRGKEISLVKVIRSSSVERDATWETESRMRELYPGLFL</sequence>
<evidence type="ECO:0000313" key="3">
    <source>
        <dbReference type="RefSeq" id="XP_027357209.1"/>
    </source>
</evidence>
<dbReference type="KEGG" id="aprc:113866587"/>
<reference evidence="3" key="2">
    <citation type="submission" date="2025-08" db="UniProtKB">
        <authorList>
            <consortium name="RefSeq"/>
        </authorList>
    </citation>
    <scope>IDENTIFICATION</scope>
    <source>
        <tissue evidence="3">Young leaves</tissue>
    </source>
</reference>
<name>A0A8B8LQQ2_ABRPR</name>
<organism evidence="2 3">
    <name type="scientific">Abrus precatorius</name>
    <name type="common">Indian licorice</name>
    <name type="synonym">Glycine abrus</name>
    <dbReference type="NCBI Taxonomy" id="3816"/>
    <lineage>
        <taxon>Eukaryota</taxon>
        <taxon>Viridiplantae</taxon>
        <taxon>Streptophyta</taxon>
        <taxon>Embryophyta</taxon>
        <taxon>Tracheophyta</taxon>
        <taxon>Spermatophyta</taxon>
        <taxon>Magnoliopsida</taxon>
        <taxon>eudicotyledons</taxon>
        <taxon>Gunneridae</taxon>
        <taxon>Pentapetalae</taxon>
        <taxon>rosids</taxon>
        <taxon>fabids</taxon>
        <taxon>Fabales</taxon>
        <taxon>Fabaceae</taxon>
        <taxon>Papilionoideae</taxon>
        <taxon>50 kb inversion clade</taxon>
        <taxon>NPAAA clade</taxon>
        <taxon>indigoferoid/millettioid clade</taxon>
        <taxon>Abreae</taxon>
        <taxon>Abrus</taxon>
    </lineage>
</organism>
<dbReference type="InterPro" id="IPR056924">
    <property type="entry name" value="SH3_Tf2-1"/>
</dbReference>
<protein>
    <submittedName>
        <fullName evidence="3">Uncharacterized protein LOC113866587</fullName>
    </submittedName>
</protein>
<feature type="domain" description="Tf2-1-like SH3-like" evidence="1">
    <location>
        <begin position="49"/>
        <end position="102"/>
    </location>
</feature>
<keyword evidence="2" id="KW-1185">Reference proteome</keyword>
<gene>
    <name evidence="3" type="primary">LOC113866587</name>
</gene>
<dbReference type="RefSeq" id="XP_027357209.1">
    <property type="nucleotide sequence ID" value="XM_027501408.1"/>
</dbReference>
<dbReference type="Proteomes" id="UP000694853">
    <property type="component" value="Unplaced"/>
</dbReference>
<dbReference type="GeneID" id="113866587"/>